<proteinExistence type="predicted"/>
<evidence type="ECO:0008006" key="3">
    <source>
        <dbReference type="Google" id="ProtNLM"/>
    </source>
</evidence>
<name>A0ABU6ZKA1_9FABA</name>
<dbReference type="Proteomes" id="UP001341840">
    <property type="component" value="Unassembled WGS sequence"/>
</dbReference>
<protein>
    <recommendedName>
        <fullName evidence="3">Secreted protein</fullName>
    </recommendedName>
</protein>
<comment type="caution">
    <text evidence="1">The sequence shown here is derived from an EMBL/GenBank/DDBJ whole genome shotgun (WGS) entry which is preliminary data.</text>
</comment>
<dbReference type="EMBL" id="JASCZI010272479">
    <property type="protein sequence ID" value="MED6222396.1"/>
    <property type="molecule type" value="Genomic_DNA"/>
</dbReference>
<gene>
    <name evidence="1" type="ORF">PIB30_064053</name>
</gene>
<sequence>MPPLTFSVPVAVLLSSPTLTTSRRHHHSPAPTVIAYLATSQSVTTIARCLQFSRLQVAEKKKTPRLQNPSPLAAVLQSSATVSSIKYARDTADAVSCHRRRLSMPPSQIHLH</sequence>
<accession>A0ABU6ZKA1</accession>
<reference evidence="1 2" key="1">
    <citation type="journal article" date="2023" name="Plants (Basel)">
        <title>Bridging the Gap: Combining Genomics and Transcriptomics Approaches to Understand Stylosanthes scabra, an Orphan Legume from the Brazilian Caatinga.</title>
        <authorList>
            <person name="Ferreira-Neto J.R.C."/>
            <person name="da Silva M.D."/>
            <person name="Binneck E."/>
            <person name="de Melo N.F."/>
            <person name="da Silva R.H."/>
            <person name="de Melo A.L.T.M."/>
            <person name="Pandolfi V."/>
            <person name="Bustamante F.O."/>
            <person name="Brasileiro-Vidal A.C."/>
            <person name="Benko-Iseppon A.M."/>
        </authorList>
    </citation>
    <scope>NUCLEOTIDE SEQUENCE [LARGE SCALE GENOMIC DNA]</scope>
    <source>
        <tissue evidence="1">Leaves</tissue>
    </source>
</reference>
<organism evidence="1 2">
    <name type="scientific">Stylosanthes scabra</name>
    <dbReference type="NCBI Taxonomy" id="79078"/>
    <lineage>
        <taxon>Eukaryota</taxon>
        <taxon>Viridiplantae</taxon>
        <taxon>Streptophyta</taxon>
        <taxon>Embryophyta</taxon>
        <taxon>Tracheophyta</taxon>
        <taxon>Spermatophyta</taxon>
        <taxon>Magnoliopsida</taxon>
        <taxon>eudicotyledons</taxon>
        <taxon>Gunneridae</taxon>
        <taxon>Pentapetalae</taxon>
        <taxon>rosids</taxon>
        <taxon>fabids</taxon>
        <taxon>Fabales</taxon>
        <taxon>Fabaceae</taxon>
        <taxon>Papilionoideae</taxon>
        <taxon>50 kb inversion clade</taxon>
        <taxon>dalbergioids sensu lato</taxon>
        <taxon>Dalbergieae</taxon>
        <taxon>Pterocarpus clade</taxon>
        <taxon>Stylosanthes</taxon>
    </lineage>
</organism>
<evidence type="ECO:0000313" key="2">
    <source>
        <dbReference type="Proteomes" id="UP001341840"/>
    </source>
</evidence>
<evidence type="ECO:0000313" key="1">
    <source>
        <dbReference type="EMBL" id="MED6222396.1"/>
    </source>
</evidence>
<keyword evidence="2" id="KW-1185">Reference proteome</keyword>